<keyword evidence="1" id="KW-0472">Membrane</keyword>
<sequence length="114" mass="11566">MIIAILVYIPLALSMTAALSFAILHVGTLSAECPEQASAARISAFSIATGFAATGTGGVLLIGALMLIVPETHTIALAFCLGLAALCLGLGFSHAVATLGAVTQRNRQEPTEKA</sequence>
<keyword evidence="3" id="KW-1185">Reference proteome</keyword>
<comment type="caution">
    <text evidence="2">The sequence shown here is derived from an EMBL/GenBank/DDBJ whole genome shotgun (WGS) entry which is preliminary data.</text>
</comment>
<feature type="transmembrane region" description="Helical" evidence="1">
    <location>
        <begin position="47"/>
        <end position="68"/>
    </location>
</feature>
<evidence type="ECO:0000313" key="2">
    <source>
        <dbReference type="EMBL" id="THH34410.1"/>
    </source>
</evidence>
<evidence type="ECO:0000313" key="3">
    <source>
        <dbReference type="Proteomes" id="UP000306602"/>
    </source>
</evidence>
<dbReference type="AlphaFoldDB" id="A0A4S4NEE0"/>
<keyword evidence="1" id="KW-0812">Transmembrane</keyword>
<dbReference type="RefSeq" id="WP_136464550.1">
    <property type="nucleotide sequence ID" value="NZ_SRKY01000006.1"/>
</dbReference>
<reference evidence="2 3" key="1">
    <citation type="submission" date="2019-04" db="EMBL/GenBank/DDBJ databases">
        <title>Shimia ponticola sp. nov., isolated from seawater.</title>
        <authorList>
            <person name="Kim Y.-O."/>
            <person name="Yoon J.-H."/>
        </authorList>
    </citation>
    <scope>NUCLEOTIDE SEQUENCE [LARGE SCALE GENOMIC DNA]</scope>
    <source>
        <strain evidence="2 3">MYP11</strain>
    </source>
</reference>
<name>A0A4S4NEE0_9RHOB</name>
<dbReference type="EMBL" id="SRKY01000006">
    <property type="protein sequence ID" value="THH34410.1"/>
    <property type="molecule type" value="Genomic_DNA"/>
</dbReference>
<protein>
    <submittedName>
        <fullName evidence="2">Uncharacterized protein</fullName>
    </submittedName>
</protein>
<organism evidence="2 3">
    <name type="scientific">Aliishimia ponticola</name>
    <dbReference type="NCBI Taxonomy" id="2499833"/>
    <lineage>
        <taxon>Bacteria</taxon>
        <taxon>Pseudomonadati</taxon>
        <taxon>Pseudomonadota</taxon>
        <taxon>Alphaproteobacteria</taxon>
        <taxon>Rhodobacterales</taxon>
        <taxon>Paracoccaceae</taxon>
        <taxon>Aliishimia</taxon>
    </lineage>
</organism>
<gene>
    <name evidence="2" type="ORF">E4Z66_18410</name>
</gene>
<proteinExistence type="predicted"/>
<dbReference type="Proteomes" id="UP000306602">
    <property type="component" value="Unassembled WGS sequence"/>
</dbReference>
<accession>A0A4S4NEE0</accession>
<feature type="transmembrane region" description="Helical" evidence="1">
    <location>
        <begin position="75"/>
        <end position="97"/>
    </location>
</feature>
<evidence type="ECO:0000256" key="1">
    <source>
        <dbReference type="SAM" id="Phobius"/>
    </source>
</evidence>
<keyword evidence="1" id="KW-1133">Transmembrane helix</keyword>